<dbReference type="AlphaFoldDB" id="A0A1C0AQ86"/>
<name>A0A1C0AQ86_9ACTN</name>
<gene>
    <name evidence="1" type="ORF">BCR15_01580</name>
</gene>
<dbReference type="InterPro" id="IPR050563">
    <property type="entry name" value="4-hydroxybenzoyl-CoA_TE"/>
</dbReference>
<keyword evidence="2" id="KW-1185">Reference proteome</keyword>
<protein>
    <submittedName>
        <fullName evidence="1">Uncharacterized protein</fullName>
    </submittedName>
</protein>
<dbReference type="InterPro" id="IPR029069">
    <property type="entry name" value="HotDog_dom_sf"/>
</dbReference>
<dbReference type="Pfam" id="PF13279">
    <property type="entry name" value="4HBT_2"/>
    <property type="match status" value="2"/>
</dbReference>
<proteinExistence type="predicted"/>
<dbReference type="PANTHER" id="PTHR31793">
    <property type="entry name" value="4-HYDROXYBENZOYL-COA THIOESTERASE FAMILY MEMBER"/>
    <property type="match status" value="1"/>
</dbReference>
<organism evidence="1 2">
    <name type="scientific">Tessaracoccus lapidicaptus</name>
    <dbReference type="NCBI Taxonomy" id="1427523"/>
    <lineage>
        <taxon>Bacteria</taxon>
        <taxon>Bacillati</taxon>
        <taxon>Actinomycetota</taxon>
        <taxon>Actinomycetes</taxon>
        <taxon>Propionibacteriales</taxon>
        <taxon>Propionibacteriaceae</taxon>
        <taxon>Tessaracoccus</taxon>
    </lineage>
</organism>
<dbReference type="SUPFAM" id="SSF54637">
    <property type="entry name" value="Thioesterase/thiol ester dehydrase-isomerase"/>
    <property type="match status" value="2"/>
</dbReference>
<dbReference type="PANTHER" id="PTHR31793:SF24">
    <property type="entry name" value="LONG-CHAIN ACYL-COA THIOESTERASE FADM"/>
    <property type="match status" value="1"/>
</dbReference>
<dbReference type="GO" id="GO:0047617">
    <property type="term" value="F:fatty acyl-CoA hydrolase activity"/>
    <property type="evidence" value="ECO:0007669"/>
    <property type="project" value="TreeGrafter"/>
</dbReference>
<dbReference type="EMBL" id="MBQD01000011">
    <property type="protein sequence ID" value="OCL36578.1"/>
    <property type="molecule type" value="Genomic_DNA"/>
</dbReference>
<reference evidence="2" key="1">
    <citation type="submission" date="2016-07" db="EMBL/GenBank/DDBJ databases">
        <authorList>
            <person name="Florea S."/>
            <person name="Webb J.S."/>
            <person name="Jaromczyk J."/>
            <person name="Schardl C.L."/>
        </authorList>
    </citation>
    <scope>NUCLEOTIDE SEQUENCE [LARGE SCALE GENOMIC DNA]</scope>
    <source>
        <strain evidence="2">IPBSL-7</strain>
    </source>
</reference>
<sequence>MFDVVCPLRWSDLDAQGHVNNAVIVDYLQEARVAFLRSGPASDLLDSGVVVVSHQVEYQRAIDYSDDGVHVTLGVAELGAARILLAYEIRQAGEPAVRARTLLCPFDFDAQSPTRLLPAYRGFLAGHRMTAEPLREVAVPALDGRGTRVPLPVRWTDLDAYGHVNNAKVFDYVQQARITATTKWDPTMARAGSRESRHLWLVARQDVDYLAQMDHRMDPYEVLVAPVAIGSSSITLATEIIDPVSGAVAVRGRTVLVCADLDGRKTPLDDVTRTRLEGHLVRPVP</sequence>
<evidence type="ECO:0000313" key="1">
    <source>
        <dbReference type="EMBL" id="OCL36578.1"/>
    </source>
</evidence>
<accession>A0A1C0AQ86</accession>
<dbReference type="Gene3D" id="3.10.129.10">
    <property type="entry name" value="Hotdog Thioesterase"/>
    <property type="match status" value="2"/>
</dbReference>
<comment type="caution">
    <text evidence="1">The sequence shown here is derived from an EMBL/GenBank/DDBJ whole genome shotgun (WGS) entry which is preliminary data.</text>
</comment>
<evidence type="ECO:0000313" key="2">
    <source>
        <dbReference type="Proteomes" id="UP000093501"/>
    </source>
</evidence>
<dbReference type="Proteomes" id="UP000093501">
    <property type="component" value="Unassembled WGS sequence"/>
</dbReference>
<dbReference type="CDD" id="cd00586">
    <property type="entry name" value="4HBT"/>
    <property type="match status" value="2"/>
</dbReference>
<dbReference type="RefSeq" id="WP_068750954.1">
    <property type="nucleotide sequence ID" value="NZ_LR214441.1"/>
</dbReference>